<name>A0ABR6FGI1_9BURK</name>
<comment type="caution">
    <text evidence="2">The sequence shown here is derived from an EMBL/GenBank/DDBJ whole genome shotgun (WGS) entry which is preliminary data.</text>
</comment>
<feature type="region of interest" description="Disordered" evidence="1">
    <location>
        <begin position="33"/>
        <end position="52"/>
    </location>
</feature>
<sequence length="52" mass="5780">MEIVVNAQDEAILASYSRFHVFAPAVFRQGGSIDTTPILEEPSTQSTRTREL</sequence>
<dbReference type="Proteomes" id="UP000533533">
    <property type="component" value="Unassembled WGS sequence"/>
</dbReference>
<keyword evidence="3" id="KW-1185">Reference proteome</keyword>
<protein>
    <submittedName>
        <fullName evidence="2">Uncharacterized protein</fullName>
    </submittedName>
</protein>
<feature type="compositionally biased region" description="Polar residues" evidence="1">
    <location>
        <begin position="42"/>
        <end position="52"/>
    </location>
</feature>
<accession>A0ABR6FGI1</accession>
<evidence type="ECO:0000256" key="1">
    <source>
        <dbReference type="SAM" id="MobiDB-lite"/>
    </source>
</evidence>
<organism evidence="2 3">
    <name type="scientific">Paraburkholderia silvatlantica</name>
    <dbReference type="NCBI Taxonomy" id="321895"/>
    <lineage>
        <taxon>Bacteria</taxon>
        <taxon>Pseudomonadati</taxon>
        <taxon>Pseudomonadota</taxon>
        <taxon>Betaproteobacteria</taxon>
        <taxon>Burkholderiales</taxon>
        <taxon>Burkholderiaceae</taxon>
        <taxon>Paraburkholderia</taxon>
    </lineage>
</organism>
<proteinExistence type="predicted"/>
<evidence type="ECO:0000313" key="2">
    <source>
        <dbReference type="EMBL" id="MBB2926515.1"/>
    </source>
</evidence>
<evidence type="ECO:0000313" key="3">
    <source>
        <dbReference type="Proteomes" id="UP000533533"/>
    </source>
</evidence>
<dbReference type="RefSeq" id="WP_165822908.1">
    <property type="nucleotide sequence ID" value="NZ_JACHVZ010000002.1"/>
</dbReference>
<gene>
    <name evidence="2" type="ORF">FHX59_000922</name>
</gene>
<dbReference type="EMBL" id="JACHVZ010000002">
    <property type="protein sequence ID" value="MBB2926515.1"/>
    <property type="molecule type" value="Genomic_DNA"/>
</dbReference>
<reference evidence="2 3" key="1">
    <citation type="submission" date="2020-08" db="EMBL/GenBank/DDBJ databases">
        <title>Genomic Encyclopedia of Type Strains, Phase IV (KMG-V): Genome sequencing to study the core and pangenomes of soil and plant-associated prokaryotes.</title>
        <authorList>
            <person name="Whitman W."/>
        </authorList>
    </citation>
    <scope>NUCLEOTIDE SEQUENCE [LARGE SCALE GENOMIC DNA]</scope>
    <source>
        <strain evidence="2 3">SRMrh-85</strain>
    </source>
</reference>